<dbReference type="SUPFAM" id="SSF52799">
    <property type="entry name" value="(Phosphotyrosine protein) phosphatases II"/>
    <property type="match status" value="1"/>
</dbReference>
<dbReference type="Proteomes" id="UP000799424">
    <property type="component" value="Unassembled WGS sequence"/>
</dbReference>
<dbReference type="PANTHER" id="PTHR45848">
    <property type="entry name" value="DUAL SPECIFICITY PROTEIN PHOSPHATASE 12 FAMILY MEMBER"/>
    <property type="match status" value="1"/>
</dbReference>
<evidence type="ECO:0000256" key="2">
    <source>
        <dbReference type="ARBA" id="ARBA00013064"/>
    </source>
</evidence>
<dbReference type="EMBL" id="MU006216">
    <property type="protein sequence ID" value="KAF2833696.1"/>
    <property type="molecule type" value="Genomic_DNA"/>
</dbReference>
<evidence type="ECO:0000256" key="6">
    <source>
        <dbReference type="SAM" id="MobiDB-lite"/>
    </source>
</evidence>
<dbReference type="OrthoDB" id="2017893at2759"/>
<keyword evidence="4" id="KW-0904">Protein phosphatase</keyword>
<evidence type="ECO:0000259" key="7">
    <source>
        <dbReference type="PROSITE" id="PS50054"/>
    </source>
</evidence>
<feature type="domain" description="Tyrosine-protein phosphatase" evidence="7">
    <location>
        <begin position="3"/>
        <end position="148"/>
    </location>
</feature>
<evidence type="ECO:0000313" key="9">
    <source>
        <dbReference type="EMBL" id="KAF2833696.1"/>
    </source>
</evidence>
<dbReference type="PROSITE" id="PS50056">
    <property type="entry name" value="TYR_PHOSPHATASE_2"/>
    <property type="match status" value="1"/>
</dbReference>
<dbReference type="FunFam" id="3.90.190.10:FF:000104">
    <property type="entry name" value="Dual specificity phosphatase, putative"/>
    <property type="match status" value="1"/>
</dbReference>
<comment type="similarity">
    <text evidence="1">Belongs to the protein-tyrosine phosphatase family. Non-receptor class dual specificity subfamily.</text>
</comment>
<accession>A0A6A7AKC0</accession>
<dbReference type="PROSITE" id="PS00383">
    <property type="entry name" value="TYR_PHOSPHATASE_1"/>
    <property type="match status" value="1"/>
</dbReference>
<feature type="active site" description="Phosphocysteine intermediate" evidence="5">
    <location>
        <position position="92"/>
    </location>
</feature>
<dbReference type="InterPro" id="IPR000387">
    <property type="entry name" value="Tyr_Pase_dom"/>
</dbReference>
<dbReference type="EC" id="3.1.3.48" evidence="2"/>
<dbReference type="GO" id="GO:0008138">
    <property type="term" value="F:protein tyrosine/serine/threonine phosphatase activity"/>
    <property type="evidence" value="ECO:0007669"/>
    <property type="project" value="InterPro"/>
</dbReference>
<reference evidence="9" key="1">
    <citation type="journal article" date="2020" name="Stud. Mycol.">
        <title>101 Dothideomycetes genomes: a test case for predicting lifestyles and emergence of pathogens.</title>
        <authorList>
            <person name="Haridas S."/>
            <person name="Albert R."/>
            <person name="Binder M."/>
            <person name="Bloem J."/>
            <person name="Labutti K."/>
            <person name="Salamov A."/>
            <person name="Andreopoulos B."/>
            <person name="Baker S."/>
            <person name="Barry K."/>
            <person name="Bills G."/>
            <person name="Bluhm B."/>
            <person name="Cannon C."/>
            <person name="Castanera R."/>
            <person name="Culley D."/>
            <person name="Daum C."/>
            <person name="Ezra D."/>
            <person name="Gonzalez J."/>
            <person name="Henrissat B."/>
            <person name="Kuo A."/>
            <person name="Liang C."/>
            <person name="Lipzen A."/>
            <person name="Lutzoni F."/>
            <person name="Magnuson J."/>
            <person name="Mondo S."/>
            <person name="Nolan M."/>
            <person name="Ohm R."/>
            <person name="Pangilinan J."/>
            <person name="Park H.-J."/>
            <person name="Ramirez L."/>
            <person name="Alfaro M."/>
            <person name="Sun H."/>
            <person name="Tritt A."/>
            <person name="Yoshinaga Y."/>
            <person name="Zwiers L.-H."/>
            <person name="Turgeon B."/>
            <person name="Goodwin S."/>
            <person name="Spatafora J."/>
            <person name="Crous P."/>
            <person name="Grigoriev I."/>
        </authorList>
    </citation>
    <scope>NUCLEOTIDE SEQUENCE</scope>
    <source>
        <strain evidence="9">CBS 113818</strain>
    </source>
</reference>
<evidence type="ECO:0000256" key="4">
    <source>
        <dbReference type="ARBA" id="ARBA00022912"/>
    </source>
</evidence>
<evidence type="ECO:0000259" key="8">
    <source>
        <dbReference type="PROSITE" id="PS50056"/>
    </source>
</evidence>
<keyword evidence="3" id="KW-0378">Hydrolase</keyword>
<evidence type="ECO:0000313" key="10">
    <source>
        <dbReference type="Proteomes" id="UP000799424"/>
    </source>
</evidence>
<protein>
    <recommendedName>
        <fullName evidence="2">protein-tyrosine-phosphatase</fullName>
        <ecNumber evidence="2">3.1.3.48</ecNumber>
    </recommendedName>
</protein>
<keyword evidence="10" id="KW-1185">Reference proteome</keyword>
<dbReference type="Pfam" id="PF00782">
    <property type="entry name" value="DSPc"/>
    <property type="match status" value="1"/>
</dbReference>
<dbReference type="GO" id="GO:0005634">
    <property type="term" value="C:nucleus"/>
    <property type="evidence" value="ECO:0007669"/>
    <property type="project" value="TreeGrafter"/>
</dbReference>
<evidence type="ECO:0000256" key="3">
    <source>
        <dbReference type="ARBA" id="ARBA00022801"/>
    </source>
</evidence>
<feature type="region of interest" description="Disordered" evidence="6">
    <location>
        <begin position="308"/>
        <end position="328"/>
    </location>
</feature>
<dbReference type="SMART" id="SM00195">
    <property type="entry name" value="DSPc"/>
    <property type="match status" value="1"/>
</dbReference>
<dbReference type="PROSITE" id="PS50054">
    <property type="entry name" value="TYR_PHOSPHATASE_DUAL"/>
    <property type="match status" value="1"/>
</dbReference>
<feature type="domain" description="Tyrosine specific protein phosphatases" evidence="8">
    <location>
        <begin position="68"/>
        <end position="126"/>
    </location>
</feature>
<dbReference type="InterPro" id="IPR020422">
    <property type="entry name" value="TYR_PHOSPHATASE_DUAL_dom"/>
</dbReference>
<dbReference type="InterPro" id="IPR016130">
    <property type="entry name" value="Tyr_Pase_AS"/>
</dbReference>
<proteinExistence type="inferred from homology"/>
<dbReference type="Gene3D" id="3.90.190.10">
    <property type="entry name" value="Protein tyrosine phosphatase superfamily"/>
    <property type="match status" value="1"/>
</dbReference>
<dbReference type="InterPro" id="IPR029021">
    <property type="entry name" value="Prot-tyrosine_phosphatase-like"/>
</dbReference>
<gene>
    <name evidence="9" type="ORF">CC86DRAFT_365526</name>
</gene>
<evidence type="ECO:0000256" key="5">
    <source>
        <dbReference type="PIRSR" id="PIRSR000941-50"/>
    </source>
</evidence>
<feature type="compositionally biased region" description="Polar residues" evidence="6">
    <location>
        <begin position="317"/>
        <end position="328"/>
    </location>
</feature>
<dbReference type="AlphaFoldDB" id="A0A6A7AKC0"/>
<sequence>MALIDKVPGDLRLYIGGMFTLRRREALQQANITHVLSVLRSPLDQDLFSPFKKHMVVEVDDVEDENLLEHFPATNQFIKEGLDGGGGVLVHCAMGKSRSATVVIAYLMQEHNISPSEALSHLRQARSICEPNEGFMKQLELYGEMKTPEDVEQTPAYQRWVYQREIELSRACGQAPEADKIRFEDEHVPDQSSDFELRCRKCRRPLATSQYLLAHKSSLDDGDLNVETSPAASTKTCAHYFLDPLSWMRPELEQGKLEGRLECPKCHNNVGKYAWQGMQCSCGQWVLPGISLSKGRIDEARKSTVGIRRPPGAANVLGQNVGHSKQNL</sequence>
<dbReference type="InterPro" id="IPR016278">
    <property type="entry name" value="DUSP12"/>
</dbReference>
<evidence type="ECO:0000256" key="1">
    <source>
        <dbReference type="ARBA" id="ARBA00008601"/>
    </source>
</evidence>
<organism evidence="9 10">
    <name type="scientific">Ophiobolus disseminans</name>
    <dbReference type="NCBI Taxonomy" id="1469910"/>
    <lineage>
        <taxon>Eukaryota</taxon>
        <taxon>Fungi</taxon>
        <taxon>Dikarya</taxon>
        <taxon>Ascomycota</taxon>
        <taxon>Pezizomycotina</taxon>
        <taxon>Dothideomycetes</taxon>
        <taxon>Pleosporomycetidae</taxon>
        <taxon>Pleosporales</taxon>
        <taxon>Pleosporineae</taxon>
        <taxon>Phaeosphaeriaceae</taxon>
        <taxon>Ophiobolus</taxon>
    </lineage>
</organism>
<dbReference type="GO" id="GO:0004725">
    <property type="term" value="F:protein tyrosine phosphatase activity"/>
    <property type="evidence" value="ECO:0007669"/>
    <property type="project" value="UniProtKB-EC"/>
</dbReference>
<name>A0A6A7AKC0_9PLEO</name>
<dbReference type="PANTHER" id="PTHR45848:SF4">
    <property type="entry name" value="DUAL SPECIFICITY PROTEIN PHOSPHATASE 12"/>
    <property type="match status" value="1"/>
</dbReference>
<dbReference type="PIRSF" id="PIRSF000941">
    <property type="entry name" value="DUSP12"/>
    <property type="match status" value="1"/>
</dbReference>
<dbReference type="InterPro" id="IPR000340">
    <property type="entry name" value="Dual-sp_phosphatase_cat-dom"/>
</dbReference>